<proteinExistence type="predicted"/>
<gene>
    <name evidence="1" type="ORF">CES85_3681</name>
</gene>
<dbReference type="Proteomes" id="UP000215256">
    <property type="component" value="Plasmid unnamed1"/>
</dbReference>
<geneLocation type="plasmid" evidence="1 2">
    <name>unnamed1</name>
</geneLocation>
<dbReference type="AlphaFoldDB" id="A0A248UMM2"/>
<accession>A0A248UMM2</accession>
<organism evidence="1 2">
    <name type="scientific">Ochrobactrum quorumnocens</name>
    <dbReference type="NCBI Taxonomy" id="271865"/>
    <lineage>
        <taxon>Bacteria</taxon>
        <taxon>Pseudomonadati</taxon>
        <taxon>Pseudomonadota</taxon>
        <taxon>Alphaproteobacteria</taxon>
        <taxon>Hyphomicrobiales</taxon>
        <taxon>Brucellaceae</taxon>
        <taxon>Brucella/Ochrobactrum group</taxon>
        <taxon>Ochrobactrum</taxon>
    </lineage>
</organism>
<protein>
    <submittedName>
        <fullName evidence="1">Uncharacterized protein</fullName>
    </submittedName>
</protein>
<name>A0A248UMM2_9HYPH</name>
<sequence>MAAAVSISACLADTFSAAQSHRFTKEGTSANRKIPKKRRHPPTSWVERGHYMLDFGHWRFIVYFSNLSFRLQQ</sequence>
<evidence type="ECO:0000313" key="1">
    <source>
        <dbReference type="EMBL" id="ASV87904.1"/>
    </source>
</evidence>
<keyword evidence="1" id="KW-0614">Plasmid</keyword>
<evidence type="ECO:0000313" key="2">
    <source>
        <dbReference type="Proteomes" id="UP000215256"/>
    </source>
</evidence>
<dbReference type="EMBL" id="CP022605">
    <property type="protein sequence ID" value="ASV87904.1"/>
    <property type="molecule type" value="Genomic_DNA"/>
</dbReference>
<reference evidence="1 2" key="1">
    <citation type="submission" date="2017-07" db="EMBL/GenBank/DDBJ databases">
        <title>Phylogenetic study on the rhizospheric bacterium Ochrobactrum sp. A44.</title>
        <authorList>
            <person name="Krzyzanowska D.M."/>
            <person name="Ossowicki A."/>
            <person name="Rajewska M."/>
            <person name="Maciag T."/>
            <person name="Kaczynski Z."/>
            <person name="Czerwicka M."/>
            <person name="Jafra S."/>
        </authorList>
    </citation>
    <scope>NUCLEOTIDE SEQUENCE [LARGE SCALE GENOMIC DNA]</scope>
    <source>
        <strain evidence="1 2">A44</strain>
        <plasmid evidence="1 2">unnamed1</plasmid>
    </source>
</reference>
<dbReference type="KEGG" id="och:CES85_3681"/>